<sequence length="161" mass="17376">MQEGTIIRSTLTSMQEGTSTSTLLNFYVSTSSLKLLLLMQEAASNRILPLHSLSMEGTSPASYPPNFYAGRHLIQHLTLLSSMRRGTSASILPLTSMSNQYLSSPILCGRHLNQYLTLPSGCGKAPQPVILSSPNCYAGRGHTQPTSCPPQLLCQPASCHI</sequence>
<dbReference type="AlphaFoldDB" id="A0A4Y2NL71"/>
<evidence type="ECO:0000313" key="2">
    <source>
        <dbReference type="Proteomes" id="UP000499080"/>
    </source>
</evidence>
<protein>
    <submittedName>
        <fullName evidence="1">Uncharacterized protein</fullName>
    </submittedName>
</protein>
<reference evidence="1 2" key="1">
    <citation type="journal article" date="2019" name="Sci. Rep.">
        <title>Orb-weaving spider Araneus ventricosus genome elucidates the spidroin gene catalogue.</title>
        <authorList>
            <person name="Kono N."/>
            <person name="Nakamura H."/>
            <person name="Ohtoshi R."/>
            <person name="Moran D.A.P."/>
            <person name="Shinohara A."/>
            <person name="Yoshida Y."/>
            <person name="Fujiwara M."/>
            <person name="Mori M."/>
            <person name="Tomita M."/>
            <person name="Arakawa K."/>
        </authorList>
    </citation>
    <scope>NUCLEOTIDE SEQUENCE [LARGE SCALE GENOMIC DNA]</scope>
</reference>
<proteinExistence type="predicted"/>
<dbReference type="Proteomes" id="UP000499080">
    <property type="component" value="Unassembled WGS sequence"/>
</dbReference>
<gene>
    <name evidence="1" type="ORF">AVEN_49477_1</name>
</gene>
<comment type="caution">
    <text evidence="1">The sequence shown here is derived from an EMBL/GenBank/DDBJ whole genome shotgun (WGS) entry which is preliminary data.</text>
</comment>
<evidence type="ECO:0000313" key="1">
    <source>
        <dbReference type="EMBL" id="GBN38757.1"/>
    </source>
</evidence>
<dbReference type="EMBL" id="BGPR01009235">
    <property type="protein sequence ID" value="GBN38757.1"/>
    <property type="molecule type" value="Genomic_DNA"/>
</dbReference>
<name>A0A4Y2NL71_ARAVE</name>
<organism evidence="1 2">
    <name type="scientific">Araneus ventricosus</name>
    <name type="common">Orbweaver spider</name>
    <name type="synonym">Epeira ventricosa</name>
    <dbReference type="NCBI Taxonomy" id="182803"/>
    <lineage>
        <taxon>Eukaryota</taxon>
        <taxon>Metazoa</taxon>
        <taxon>Ecdysozoa</taxon>
        <taxon>Arthropoda</taxon>
        <taxon>Chelicerata</taxon>
        <taxon>Arachnida</taxon>
        <taxon>Araneae</taxon>
        <taxon>Araneomorphae</taxon>
        <taxon>Entelegynae</taxon>
        <taxon>Araneoidea</taxon>
        <taxon>Araneidae</taxon>
        <taxon>Araneus</taxon>
    </lineage>
</organism>
<keyword evidence="2" id="KW-1185">Reference proteome</keyword>
<accession>A0A4Y2NL71</accession>